<name>A0A8B6EW10_MYTGA</name>
<accession>A0A8B6EW10</accession>
<reference evidence="1" key="1">
    <citation type="submission" date="2018-11" db="EMBL/GenBank/DDBJ databases">
        <authorList>
            <person name="Alioto T."/>
            <person name="Alioto T."/>
        </authorList>
    </citation>
    <scope>NUCLEOTIDE SEQUENCE</scope>
</reference>
<sequence>MTSTLKDYKIGVEIHQGIISLLENVDNFGKVKVEENTISLPFKDAKSDQAQIVHTPTGQSFDRTRLQLRQKFKIKDKNNITNVRGCGILPNSHLLIADYNRDKVIMEYSVDGRHIRNISVSYQPFDFAIIDSDRIAVAYYNKTIEILNIEDNKVYA</sequence>
<evidence type="ECO:0000313" key="1">
    <source>
        <dbReference type="EMBL" id="VDI39101.1"/>
    </source>
</evidence>
<dbReference type="Proteomes" id="UP000596742">
    <property type="component" value="Unassembled WGS sequence"/>
</dbReference>
<dbReference type="AlphaFoldDB" id="A0A8B6EW10"/>
<comment type="caution">
    <text evidence="1">The sequence shown here is derived from an EMBL/GenBank/DDBJ whole genome shotgun (WGS) entry which is preliminary data.</text>
</comment>
<proteinExistence type="predicted"/>
<dbReference type="SUPFAM" id="SSF101898">
    <property type="entry name" value="NHL repeat"/>
    <property type="match status" value="1"/>
</dbReference>
<gene>
    <name evidence="1" type="ORF">MGAL_10B079255</name>
</gene>
<dbReference type="OrthoDB" id="6111738at2759"/>
<organism evidence="1 2">
    <name type="scientific">Mytilus galloprovincialis</name>
    <name type="common">Mediterranean mussel</name>
    <dbReference type="NCBI Taxonomy" id="29158"/>
    <lineage>
        <taxon>Eukaryota</taxon>
        <taxon>Metazoa</taxon>
        <taxon>Spiralia</taxon>
        <taxon>Lophotrochozoa</taxon>
        <taxon>Mollusca</taxon>
        <taxon>Bivalvia</taxon>
        <taxon>Autobranchia</taxon>
        <taxon>Pteriomorphia</taxon>
        <taxon>Mytilida</taxon>
        <taxon>Mytiloidea</taxon>
        <taxon>Mytilidae</taxon>
        <taxon>Mytilinae</taxon>
        <taxon>Mytilus</taxon>
    </lineage>
</organism>
<evidence type="ECO:0000313" key="2">
    <source>
        <dbReference type="Proteomes" id="UP000596742"/>
    </source>
</evidence>
<keyword evidence="2" id="KW-1185">Reference proteome</keyword>
<protein>
    <submittedName>
        <fullName evidence="1">Uncharacterized protein</fullName>
    </submittedName>
</protein>
<dbReference type="EMBL" id="UYJE01005651">
    <property type="protein sequence ID" value="VDI39101.1"/>
    <property type="molecule type" value="Genomic_DNA"/>
</dbReference>